<accession>A0A167FSF1</accession>
<dbReference type="AlphaFoldDB" id="A0A167FSF1"/>
<keyword evidence="6" id="KW-1185">Reference proteome</keyword>
<dbReference type="KEGG" id="pcx:LPB68_19230"/>
<evidence type="ECO:0000313" key="5">
    <source>
        <dbReference type="EMBL" id="OAB76855.1"/>
    </source>
</evidence>
<comment type="caution">
    <text evidence="5">The sequence shown here is derived from an EMBL/GenBank/DDBJ whole genome shotgun (WGS) entry which is preliminary data.</text>
</comment>
<dbReference type="STRING" id="1763538.LPB68_19230"/>
<dbReference type="EMBL" id="LSFN01000005">
    <property type="protein sequence ID" value="OAB76855.1"/>
    <property type="molecule type" value="Genomic_DNA"/>
</dbReference>
<sequence>MGDKHFKETVELTLKVIGGKWKPVILCHLTEGTHRFGELKREMPITQKMLTQQLRELEDDEIIIRKAYSQVPPKVEYSLTEYGQTVKELLNTLSSWGEKHQERLEH</sequence>
<gene>
    <name evidence="5" type="ORF">PNBC_05510</name>
</gene>
<dbReference type="Gene3D" id="1.10.10.10">
    <property type="entry name" value="Winged helix-like DNA-binding domain superfamily/Winged helix DNA-binding domain"/>
    <property type="match status" value="1"/>
</dbReference>
<evidence type="ECO:0000256" key="3">
    <source>
        <dbReference type="ARBA" id="ARBA00023163"/>
    </source>
</evidence>
<feature type="domain" description="HTH hxlR-type" evidence="4">
    <location>
        <begin position="8"/>
        <end position="105"/>
    </location>
</feature>
<keyword evidence="3" id="KW-0804">Transcription</keyword>
<evidence type="ECO:0000259" key="4">
    <source>
        <dbReference type="PROSITE" id="PS51118"/>
    </source>
</evidence>
<keyword evidence="2" id="KW-0238">DNA-binding</keyword>
<keyword evidence="1" id="KW-0805">Transcription regulation</keyword>
<organism evidence="5 6">
    <name type="scientific">Paenibacillus crassostreae</name>
    <dbReference type="NCBI Taxonomy" id="1763538"/>
    <lineage>
        <taxon>Bacteria</taxon>
        <taxon>Bacillati</taxon>
        <taxon>Bacillota</taxon>
        <taxon>Bacilli</taxon>
        <taxon>Bacillales</taxon>
        <taxon>Paenibacillaceae</taxon>
        <taxon>Paenibacillus</taxon>
    </lineage>
</organism>
<dbReference type="InterPro" id="IPR036390">
    <property type="entry name" value="WH_DNA-bd_sf"/>
</dbReference>
<dbReference type="InterPro" id="IPR002577">
    <property type="entry name" value="HTH_HxlR"/>
</dbReference>
<evidence type="ECO:0000256" key="1">
    <source>
        <dbReference type="ARBA" id="ARBA00023015"/>
    </source>
</evidence>
<reference evidence="5 6" key="1">
    <citation type="submission" date="2016-02" db="EMBL/GenBank/DDBJ databases">
        <title>Paenibacillus sp. LPB0068, isolated from Crassostrea gigas.</title>
        <authorList>
            <person name="Shin S.-K."/>
            <person name="Yi H."/>
        </authorList>
    </citation>
    <scope>NUCLEOTIDE SEQUENCE [LARGE SCALE GENOMIC DNA]</scope>
    <source>
        <strain evidence="5 6">LPB0068</strain>
    </source>
</reference>
<dbReference type="InterPro" id="IPR036388">
    <property type="entry name" value="WH-like_DNA-bd_sf"/>
</dbReference>
<dbReference type="PANTHER" id="PTHR33204">
    <property type="entry name" value="TRANSCRIPTIONAL REGULATOR, MARR FAMILY"/>
    <property type="match status" value="1"/>
</dbReference>
<proteinExistence type="predicted"/>
<evidence type="ECO:0000313" key="6">
    <source>
        <dbReference type="Proteomes" id="UP000077134"/>
    </source>
</evidence>
<protein>
    <submittedName>
        <fullName evidence="5">HxlR family transcriptional regulator</fullName>
    </submittedName>
</protein>
<evidence type="ECO:0000256" key="2">
    <source>
        <dbReference type="ARBA" id="ARBA00023125"/>
    </source>
</evidence>
<dbReference type="PROSITE" id="PS51118">
    <property type="entry name" value="HTH_HXLR"/>
    <property type="match status" value="1"/>
</dbReference>
<dbReference type="Pfam" id="PF01638">
    <property type="entry name" value="HxlR"/>
    <property type="match status" value="1"/>
</dbReference>
<dbReference type="GO" id="GO:0003677">
    <property type="term" value="F:DNA binding"/>
    <property type="evidence" value="ECO:0007669"/>
    <property type="project" value="UniProtKB-KW"/>
</dbReference>
<name>A0A167FSF1_9BACL</name>
<dbReference type="SUPFAM" id="SSF46785">
    <property type="entry name" value="Winged helix' DNA-binding domain"/>
    <property type="match status" value="1"/>
</dbReference>
<dbReference type="PANTHER" id="PTHR33204:SF29">
    <property type="entry name" value="TRANSCRIPTIONAL REGULATOR"/>
    <property type="match status" value="1"/>
</dbReference>
<dbReference type="Proteomes" id="UP000077134">
    <property type="component" value="Unassembled WGS sequence"/>
</dbReference>